<protein>
    <recommendedName>
        <fullName evidence="12">DNA primase</fullName>
        <ecNumber evidence="12">2.7.7.101</ecNumber>
    </recommendedName>
</protein>
<sequence length="596" mass="65515">MAGLIPKTFIDELLTRADIVEVIDARVPLKKAGKDYKACCPFHEEKTPSFTVSPDKQFYHCFGCGAHGTAIGFLMEYEHMGFPEAVEELAGRLGLTVPREGGVAGAAAKEHGGAELLEIMQDAARFYRDQLREPPGRSAVDYLKARGVTGEIAAEFGLGFAPDGWDHLVRALGKDDAARERLAHAGLAVKKEGGGFYDRFRNRVMFPIHDYRGRIVGFGGRVLGKEEPKYLNSPETPLFHKGRELYGLFRAREAIKREGRVLVVEGYMDVVALAQHGVDNAVATLGTATTHDHLERIFRFTQDIVFCFDGDRAGREAAWRALETALPALREGRQVSFLFLPEGEDPDTLVRKEGAEAFRARLRQAAPLPDYLFQTLAGQVDLGRLDGRARLVELARPLLSNVSHGVLRQMLLDRLAELSRVDPGKLAALMSAGGAATENRPGAPGRAGAGPKEPPSMVRLAIAMVLQHPELAAKVTDRSTFVDQELPGMPLFLAVLDLLHVSPGLNTAAVIEHFRDTEHEAPLAKLAVWQHPALAHDVVAEFQGVLGQLRRSAIKMQTERLLHKQRVQGSLTPEEKVELARLLAEKARHQPLSDRD</sequence>
<evidence type="ECO:0000256" key="6">
    <source>
        <dbReference type="ARBA" id="ARBA00022723"/>
    </source>
</evidence>
<dbReference type="SUPFAM" id="SSF117023">
    <property type="entry name" value="DNA primase DnaG, C-terminal domain"/>
    <property type="match status" value="1"/>
</dbReference>
<dbReference type="SMART" id="SM00493">
    <property type="entry name" value="TOPRIM"/>
    <property type="match status" value="1"/>
</dbReference>
<evidence type="ECO:0000256" key="1">
    <source>
        <dbReference type="ARBA" id="ARBA00022478"/>
    </source>
</evidence>
<evidence type="ECO:0000256" key="10">
    <source>
        <dbReference type="ARBA" id="ARBA00023125"/>
    </source>
</evidence>
<dbReference type="NCBIfam" id="TIGR01391">
    <property type="entry name" value="dnaG"/>
    <property type="match status" value="1"/>
</dbReference>
<keyword evidence="9" id="KW-0460">Magnesium</keyword>
<dbReference type="PANTHER" id="PTHR30313">
    <property type="entry name" value="DNA PRIMASE"/>
    <property type="match status" value="1"/>
</dbReference>
<evidence type="ECO:0000256" key="8">
    <source>
        <dbReference type="ARBA" id="ARBA00022833"/>
    </source>
</evidence>
<comment type="caution">
    <text evidence="15">The sequence shown here is derived from an EMBL/GenBank/DDBJ whole genome shotgun (WGS) entry which is preliminary data.</text>
</comment>
<dbReference type="EC" id="2.7.7.101" evidence="12"/>
<keyword evidence="8 12" id="KW-0862">Zinc</keyword>
<dbReference type="PANTHER" id="PTHR30313:SF2">
    <property type="entry name" value="DNA PRIMASE"/>
    <property type="match status" value="1"/>
</dbReference>
<dbReference type="Gene3D" id="1.10.860.10">
    <property type="entry name" value="DNAb Helicase, Chain A"/>
    <property type="match status" value="1"/>
</dbReference>
<dbReference type="CDD" id="cd03364">
    <property type="entry name" value="TOPRIM_DnaG_primases"/>
    <property type="match status" value="1"/>
</dbReference>
<comment type="catalytic activity">
    <reaction evidence="12">
        <text>ssDNA + n NTP = ssDNA/pppN(pN)n-1 hybrid + (n-1) diphosphate.</text>
        <dbReference type="EC" id="2.7.7.101"/>
    </reaction>
</comment>
<dbReference type="InterPro" id="IPR019475">
    <property type="entry name" value="DNA_primase_DnaB-bd"/>
</dbReference>
<dbReference type="SUPFAM" id="SSF57783">
    <property type="entry name" value="Zinc beta-ribbon"/>
    <property type="match status" value="1"/>
</dbReference>
<keyword evidence="6 12" id="KW-0479">Metal-binding</keyword>
<dbReference type="InterPro" id="IPR016136">
    <property type="entry name" value="DNA_helicase_N/primase_C"/>
</dbReference>
<keyword evidence="3 12" id="KW-0808">Transferase</keyword>
<dbReference type="FunFam" id="3.40.1360.10:FF:000002">
    <property type="entry name" value="DNA primase"/>
    <property type="match status" value="1"/>
</dbReference>
<dbReference type="SUPFAM" id="SSF56731">
    <property type="entry name" value="DNA primase core"/>
    <property type="match status" value="1"/>
</dbReference>
<dbReference type="GO" id="GO:0003677">
    <property type="term" value="F:DNA binding"/>
    <property type="evidence" value="ECO:0007669"/>
    <property type="project" value="UniProtKB-KW"/>
</dbReference>
<comment type="domain">
    <text evidence="12">Contains an N-terminal zinc-binding domain, a central core domain that contains the primase activity, and a C-terminal DnaB-binding domain.</text>
</comment>
<evidence type="ECO:0000256" key="12">
    <source>
        <dbReference type="HAMAP-Rule" id="MF_00974"/>
    </source>
</evidence>
<comment type="similarity">
    <text evidence="12">Belongs to the DnaG primase family.</text>
</comment>
<dbReference type="InterPro" id="IPR030846">
    <property type="entry name" value="DnaG_bac"/>
</dbReference>
<dbReference type="InterPro" id="IPR006295">
    <property type="entry name" value="DNA_primase_DnaG"/>
</dbReference>
<dbReference type="GO" id="GO:0008270">
    <property type="term" value="F:zinc ion binding"/>
    <property type="evidence" value="ECO:0007669"/>
    <property type="project" value="UniProtKB-UniRule"/>
</dbReference>
<dbReference type="Proteomes" id="UP000179344">
    <property type="component" value="Unassembled WGS sequence"/>
</dbReference>
<evidence type="ECO:0000256" key="9">
    <source>
        <dbReference type="ARBA" id="ARBA00022842"/>
    </source>
</evidence>
<keyword evidence="10 12" id="KW-0238">DNA-binding</keyword>
<feature type="zinc finger region" description="CHC2-type" evidence="12">
    <location>
        <begin position="40"/>
        <end position="64"/>
    </location>
</feature>
<dbReference type="HAMAP" id="MF_00974">
    <property type="entry name" value="DNA_primase_DnaG"/>
    <property type="match status" value="1"/>
</dbReference>
<dbReference type="PROSITE" id="PS50880">
    <property type="entry name" value="TOPRIM"/>
    <property type="match status" value="1"/>
</dbReference>
<evidence type="ECO:0000256" key="4">
    <source>
        <dbReference type="ARBA" id="ARBA00022695"/>
    </source>
</evidence>
<comment type="subunit">
    <text evidence="12">Monomer. Interacts with DnaB.</text>
</comment>
<dbReference type="InterPro" id="IPR050219">
    <property type="entry name" value="DnaG_primase"/>
</dbReference>
<dbReference type="InterPro" id="IPR034151">
    <property type="entry name" value="TOPRIM_DnaG_bac"/>
</dbReference>
<dbReference type="Pfam" id="PF08275">
    <property type="entry name" value="DNAG_N"/>
    <property type="match status" value="1"/>
</dbReference>
<keyword evidence="7 12" id="KW-0863">Zinc-finger</keyword>
<dbReference type="Pfam" id="PF10410">
    <property type="entry name" value="DnaB_bind"/>
    <property type="match status" value="1"/>
</dbReference>
<dbReference type="InterPro" id="IPR013173">
    <property type="entry name" value="DNA_primase_DnaG_DnaB-bd_dom"/>
</dbReference>
<dbReference type="AlphaFoldDB" id="A0A1F6TCV9"/>
<dbReference type="SMART" id="SM00766">
    <property type="entry name" value="DnaG_DnaB_bind"/>
    <property type="match status" value="1"/>
</dbReference>
<reference evidence="15 16" key="1">
    <citation type="journal article" date="2016" name="Nat. Commun.">
        <title>Thousands of microbial genomes shed light on interconnected biogeochemical processes in an aquifer system.</title>
        <authorList>
            <person name="Anantharaman K."/>
            <person name="Brown C.T."/>
            <person name="Hug L.A."/>
            <person name="Sharon I."/>
            <person name="Castelle C.J."/>
            <person name="Probst A.J."/>
            <person name="Thomas B.C."/>
            <person name="Singh A."/>
            <person name="Wilkins M.J."/>
            <person name="Karaoz U."/>
            <person name="Brodie E.L."/>
            <person name="Williams K.H."/>
            <person name="Hubbard S.S."/>
            <person name="Banfield J.F."/>
        </authorList>
    </citation>
    <scope>NUCLEOTIDE SEQUENCE [LARGE SCALE GENOMIC DNA]</scope>
</reference>
<dbReference type="InterPro" id="IPR013264">
    <property type="entry name" value="DNAG_N"/>
</dbReference>
<dbReference type="FunFam" id="3.90.980.10:FF:000001">
    <property type="entry name" value="DNA primase"/>
    <property type="match status" value="1"/>
</dbReference>
<accession>A0A1F6TCV9</accession>
<dbReference type="GO" id="GO:1990077">
    <property type="term" value="C:primosome complex"/>
    <property type="evidence" value="ECO:0007669"/>
    <property type="project" value="UniProtKB-KW"/>
</dbReference>
<evidence type="ECO:0000256" key="7">
    <source>
        <dbReference type="ARBA" id="ARBA00022771"/>
    </source>
</evidence>
<evidence type="ECO:0000256" key="11">
    <source>
        <dbReference type="ARBA" id="ARBA00023163"/>
    </source>
</evidence>
<comment type="function">
    <text evidence="12">RNA polymerase that catalyzes the synthesis of short RNA molecules used as primers for DNA polymerase during DNA replication.</text>
</comment>
<feature type="compositionally biased region" description="Low complexity" evidence="13">
    <location>
        <begin position="440"/>
        <end position="451"/>
    </location>
</feature>
<dbReference type="Gene3D" id="3.90.580.10">
    <property type="entry name" value="Zinc finger, CHC2-type domain"/>
    <property type="match status" value="1"/>
</dbReference>
<evidence type="ECO:0000259" key="14">
    <source>
        <dbReference type="PROSITE" id="PS50880"/>
    </source>
</evidence>
<evidence type="ECO:0000256" key="2">
    <source>
        <dbReference type="ARBA" id="ARBA00022515"/>
    </source>
</evidence>
<name>A0A1F6TCV9_9PROT</name>
<evidence type="ECO:0000256" key="3">
    <source>
        <dbReference type="ARBA" id="ARBA00022679"/>
    </source>
</evidence>
<dbReference type="EMBL" id="MFST01000134">
    <property type="protein sequence ID" value="OGI42944.1"/>
    <property type="molecule type" value="Genomic_DNA"/>
</dbReference>
<dbReference type="GO" id="GO:0006269">
    <property type="term" value="P:DNA replication, synthesis of primer"/>
    <property type="evidence" value="ECO:0007669"/>
    <property type="project" value="UniProtKB-UniRule"/>
</dbReference>
<gene>
    <name evidence="12" type="primary">dnaG</name>
    <name evidence="15" type="ORF">A2V92_06260</name>
</gene>
<dbReference type="FunFam" id="3.90.580.10:FF:000001">
    <property type="entry name" value="DNA primase"/>
    <property type="match status" value="1"/>
</dbReference>
<evidence type="ECO:0000313" key="16">
    <source>
        <dbReference type="Proteomes" id="UP000179344"/>
    </source>
</evidence>
<dbReference type="GO" id="GO:0005737">
    <property type="term" value="C:cytoplasm"/>
    <property type="evidence" value="ECO:0007669"/>
    <property type="project" value="TreeGrafter"/>
</dbReference>
<keyword evidence="5 12" id="KW-0235">DNA replication</keyword>
<keyword evidence="11 12" id="KW-0804">Transcription</keyword>
<dbReference type="InterPro" id="IPR037068">
    <property type="entry name" value="DNA_primase_core_N_sf"/>
</dbReference>
<evidence type="ECO:0000256" key="5">
    <source>
        <dbReference type="ARBA" id="ARBA00022705"/>
    </source>
</evidence>
<dbReference type="InterPro" id="IPR006171">
    <property type="entry name" value="TOPRIM_dom"/>
</dbReference>
<feature type="domain" description="Toprim" evidence="14">
    <location>
        <begin position="259"/>
        <end position="341"/>
    </location>
</feature>
<feature type="region of interest" description="Disordered" evidence="13">
    <location>
        <begin position="432"/>
        <end position="453"/>
    </location>
</feature>
<dbReference type="Pfam" id="PF13155">
    <property type="entry name" value="Toprim_2"/>
    <property type="match status" value="1"/>
</dbReference>
<organism evidence="15 16">
    <name type="scientific">Candidatus Muproteobacteria bacterium RBG_16_65_31</name>
    <dbReference type="NCBI Taxonomy" id="1817759"/>
    <lineage>
        <taxon>Bacteria</taxon>
        <taxon>Pseudomonadati</taxon>
        <taxon>Pseudomonadota</taxon>
        <taxon>Candidatus Muproteobacteria</taxon>
    </lineage>
</organism>
<evidence type="ECO:0000313" key="15">
    <source>
        <dbReference type="EMBL" id="OGI42944.1"/>
    </source>
</evidence>
<dbReference type="Pfam" id="PF01807">
    <property type="entry name" value="Zn_ribbon_DnaG"/>
    <property type="match status" value="1"/>
</dbReference>
<keyword evidence="1 12" id="KW-0240">DNA-directed RNA polymerase</keyword>
<evidence type="ECO:0000256" key="13">
    <source>
        <dbReference type="SAM" id="MobiDB-lite"/>
    </source>
</evidence>
<dbReference type="Pfam" id="PF08278">
    <property type="entry name" value="DnaG_DnaB_bind"/>
    <property type="match status" value="1"/>
</dbReference>
<dbReference type="Gene3D" id="1.20.50.20">
    <property type="entry name" value="DnaG, RNA polymerase domain, helical bundle"/>
    <property type="match status" value="1"/>
</dbReference>
<comment type="cofactor">
    <cofactor evidence="12">
        <name>Zn(2+)</name>
        <dbReference type="ChEBI" id="CHEBI:29105"/>
    </cofactor>
    <text evidence="12">Binds 1 zinc ion per monomer.</text>
</comment>
<dbReference type="GO" id="GO:0000428">
    <property type="term" value="C:DNA-directed RNA polymerase complex"/>
    <property type="evidence" value="ECO:0007669"/>
    <property type="project" value="UniProtKB-KW"/>
</dbReference>
<dbReference type="SMART" id="SM00400">
    <property type="entry name" value="ZnF_CHCC"/>
    <property type="match status" value="1"/>
</dbReference>
<dbReference type="Gene3D" id="3.90.980.10">
    <property type="entry name" value="DNA primase, catalytic core, N-terminal domain"/>
    <property type="match status" value="1"/>
</dbReference>
<dbReference type="GO" id="GO:0003899">
    <property type="term" value="F:DNA-directed RNA polymerase activity"/>
    <property type="evidence" value="ECO:0007669"/>
    <property type="project" value="UniProtKB-UniRule"/>
</dbReference>
<proteinExistence type="inferred from homology"/>
<dbReference type="Gene3D" id="3.40.1360.10">
    <property type="match status" value="1"/>
</dbReference>
<dbReference type="InterPro" id="IPR036977">
    <property type="entry name" value="DNA_primase_Znf_CHC2"/>
</dbReference>
<keyword evidence="2 12" id="KW-0639">Primosome</keyword>
<dbReference type="InterPro" id="IPR002694">
    <property type="entry name" value="Znf_CHC2"/>
</dbReference>
<keyword evidence="4 12" id="KW-0548">Nucleotidyltransferase</keyword>